<dbReference type="PANTHER" id="PTHR48090:SF7">
    <property type="entry name" value="RFBJ PROTEIN"/>
    <property type="match status" value="1"/>
</dbReference>
<accession>A0ABU0MU00</accession>
<dbReference type="CDD" id="cd00761">
    <property type="entry name" value="Glyco_tranf_GTA_type"/>
    <property type="match status" value="1"/>
</dbReference>
<name>A0ABU0MU00_9PROT</name>
<dbReference type="Proteomes" id="UP001244552">
    <property type="component" value="Unassembled WGS sequence"/>
</dbReference>
<proteinExistence type="predicted"/>
<dbReference type="PANTHER" id="PTHR48090">
    <property type="entry name" value="UNDECAPRENYL-PHOSPHATE 4-DEOXY-4-FORMAMIDO-L-ARABINOSE TRANSFERASE-RELATED"/>
    <property type="match status" value="1"/>
</dbReference>
<dbReference type="RefSeq" id="WP_209990206.1">
    <property type="nucleotide sequence ID" value="NZ_JAGINO010000032.1"/>
</dbReference>
<feature type="domain" description="Glycosyltransferase 2-like" evidence="1">
    <location>
        <begin position="8"/>
        <end position="139"/>
    </location>
</feature>
<dbReference type="Pfam" id="PF00535">
    <property type="entry name" value="Glycos_transf_2"/>
    <property type="match status" value="1"/>
</dbReference>
<comment type="caution">
    <text evidence="2">The sequence shown here is derived from an EMBL/GenBank/DDBJ whole genome shotgun (WGS) entry which is preliminary data.</text>
</comment>
<reference evidence="2 3" key="1">
    <citation type="submission" date="2023-07" db="EMBL/GenBank/DDBJ databases">
        <title>Genomic Encyclopedia of Type Strains, Phase IV (KMG-IV): sequencing the most valuable type-strain genomes for metagenomic binning, comparative biology and taxonomic classification.</title>
        <authorList>
            <person name="Goeker M."/>
        </authorList>
    </citation>
    <scope>NUCLEOTIDE SEQUENCE [LARGE SCALE GENOMIC DNA]</scope>
    <source>
        <strain evidence="2 3">DSM 19922</strain>
    </source>
</reference>
<dbReference type="SUPFAM" id="SSF53448">
    <property type="entry name" value="Nucleotide-diphospho-sugar transferases"/>
    <property type="match status" value="1"/>
</dbReference>
<evidence type="ECO:0000259" key="1">
    <source>
        <dbReference type="Pfam" id="PF00535"/>
    </source>
</evidence>
<dbReference type="InterPro" id="IPR001173">
    <property type="entry name" value="Glyco_trans_2-like"/>
</dbReference>
<dbReference type="InterPro" id="IPR050256">
    <property type="entry name" value="Glycosyltransferase_2"/>
</dbReference>
<evidence type="ECO:0000313" key="3">
    <source>
        <dbReference type="Proteomes" id="UP001244552"/>
    </source>
</evidence>
<dbReference type="InterPro" id="IPR029044">
    <property type="entry name" value="Nucleotide-diphossugar_trans"/>
</dbReference>
<gene>
    <name evidence="2" type="ORF">QO018_005692</name>
</gene>
<organism evidence="2 3">
    <name type="scientific">Azospirillum picis</name>
    <dbReference type="NCBI Taxonomy" id="488438"/>
    <lineage>
        <taxon>Bacteria</taxon>
        <taxon>Pseudomonadati</taxon>
        <taxon>Pseudomonadota</taxon>
        <taxon>Alphaproteobacteria</taxon>
        <taxon>Rhodospirillales</taxon>
        <taxon>Azospirillaceae</taxon>
        <taxon>Azospirillum</taxon>
    </lineage>
</organism>
<evidence type="ECO:0000313" key="2">
    <source>
        <dbReference type="EMBL" id="MDQ0536794.1"/>
    </source>
</evidence>
<keyword evidence="3" id="KW-1185">Reference proteome</keyword>
<dbReference type="EMBL" id="JAUSVU010000032">
    <property type="protein sequence ID" value="MDQ0536794.1"/>
    <property type="molecule type" value="Genomic_DNA"/>
</dbReference>
<dbReference type="Gene3D" id="3.90.550.10">
    <property type="entry name" value="Spore Coat Polysaccharide Biosynthesis Protein SpsA, Chain A"/>
    <property type="match status" value="1"/>
</dbReference>
<protein>
    <submittedName>
        <fullName evidence="2">Glycosyltransferase involved in cell wall biosynthesis</fullName>
    </submittedName>
</protein>
<sequence length="253" mass="27578">MSTPLPFTIVVPAYNAADTIARTLSSICSAVAYAQAKAVPIACEVVVVDDCSTDRTVEVAQAQDSTDLPVRVIRHAHNQGAGCARNSGAAQATGAILCFLDADDHYLPAHLAVCAKAFAQRPEIDFVCTRFTTSQPIEPSWIPAISAAAVGPFAIRRDAHLRLGGFPPFRNFEDVVYRRLADRVLKGWYVGNETAVYVWRAGNSFDRQLAKFSRPCSATALTEADQPPDVVLHYFEERLLDLTGKRASTHFPE</sequence>